<organism evidence="1 2">
    <name type="scientific">Drosophila hydei</name>
    <name type="common">Fruit fly</name>
    <dbReference type="NCBI Taxonomy" id="7224"/>
    <lineage>
        <taxon>Eukaryota</taxon>
        <taxon>Metazoa</taxon>
        <taxon>Ecdysozoa</taxon>
        <taxon>Arthropoda</taxon>
        <taxon>Hexapoda</taxon>
        <taxon>Insecta</taxon>
        <taxon>Pterygota</taxon>
        <taxon>Neoptera</taxon>
        <taxon>Endopterygota</taxon>
        <taxon>Diptera</taxon>
        <taxon>Brachycera</taxon>
        <taxon>Muscomorpha</taxon>
        <taxon>Ephydroidea</taxon>
        <taxon>Drosophilidae</taxon>
        <taxon>Drosophila</taxon>
    </lineage>
</organism>
<dbReference type="RefSeq" id="XP_023164568.1">
    <property type="nucleotide sequence ID" value="XM_023308800.1"/>
</dbReference>
<dbReference type="AlphaFoldDB" id="A0A6J1LG74"/>
<dbReference type="OrthoDB" id="7872280at2759"/>
<protein>
    <submittedName>
        <fullName evidence="2">Uncharacterized protein</fullName>
    </submittedName>
</protein>
<sequence>MMHQSQNQKQSKMLSNQLLGVAAAPSQLMTPISSYNGNGNSPSPNGSYVPEIKAEQLLYELDSTRSCPSAASSYNNYSYFPASPSSSCSTADSFAPGQQQQQDHLLQMLNQQQDNLNVTMSVNNNANNWNTTTLFNGGSITPTNLNNGYNNNNNNNVFSATSPAAYQTGFMPTPQAIKAPQLLVQPPPPPAQPQQQLDENPSLSDLIMSSTLMDYTTIEQMDPNDIMMDLQATLCNLEMASQANNQNKPDNAYNV</sequence>
<reference evidence="2" key="1">
    <citation type="submission" date="2025-08" db="UniProtKB">
        <authorList>
            <consortium name="RefSeq"/>
        </authorList>
    </citation>
    <scope>IDENTIFICATION</scope>
    <source>
        <strain evidence="2">15085-1641.00</strain>
        <tissue evidence="2">Whole body</tissue>
    </source>
</reference>
<dbReference type="OMA" id="NNANNWN"/>
<dbReference type="KEGG" id="dhe:111595202"/>
<dbReference type="Proteomes" id="UP000504633">
    <property type="component" value="Unplaced"/>
</dbReference>
<name>A0A6J1LG74_DROHY</name>
<proteinExistence type="predicted"/>
<accession>A0A6J1LG74</accession>
<keyword evidence="1" id="KW-1185">Reference proteome</keyword>
<gene>
    <name evidence="2" type="primary">LOC111595202</name>
</gene>
<evidence type="ECO:0000313" key="1">
    <source>
        <dbReference type="Proteomes" id="UP000504633"/>
    </source>
</evidence>
<dbReference type="GeneID" id="111595202"/>
<evidence type="ECO:0000313" key="2">
    <source>
        <dbReference type="RefSeq" id="XP_023164568.1"/>
    </source>
</evidence>